<accession>A0A2U1SLK1</accession>
<sequence>MDDVLRTQRLLQEEADQIVELLDLDVLLSRVGKPIRVGSSALGLMVRRDIDITVVCESLSGEAREAFIRAGAELMSMDRYVVSVRFRNDSGAWNADPASYPDGLYLGVSARASEGIDWTLDIWAVDRPERQPDLRHLQTLPPRLDDDRRKTILIIKQALAAMKSGSSENRIPSAYVYEAVVEDGVGEVKQFAEWLADKKAITSLSSAVL</sequence>
<proteinExistence type="predicted"/>
<comment type="caution">
    <text evidence="1">The sequence shown here is derived from an EMBL/GenBank/DDBJ whole genome shotgun (WGS) entry which is preliminary data.</text>
</comment>
<organism evidence="1 2">
    <name type="scientific">Methylosinus sporium</name>
    <dbReference type="NCBI Taxonomy" id="428"/>
    <lineage>
        <taxon>Bacteria</taxon>
        <taxon>Pseudomonadati</taxon>
        <taxon>Pseudomonadota</taxon>
        <taxon>Alphaproteobacteria</taxon>
        <taxon>Hyphomicrobiales</taxon>
        <taxon>Methylocystaceae</taxon>
        <taxon>Methylosinus</taxon>
    </lineage>
</organism>
<dbReference type="AlphaFoldDB" id="A0A2U1SLK1"/>
<dbReference type="Proteomes" id="UP000245137">
    <property type="component" value="Unassembled WGS sequence"/>
</dbReference>
<dbReference type="RefSeq" id="WP_108918594.1">
    <property type="nucleotide sequence ID" value="NZ_BGJY01000013.1"/>
</dbReference>
<dbReference type="EMBL" id="PUIV01000049">
    <property type="protein sequence ID" value="PWB92497.1"/>
    <property type="molecule type" value="Genomic_DNA"/>
</dbReference>
<reference evidence="1 2" key="1">
    <citation type="journal article" date="2018" name="Appl. Microbiol. Biotechnol.">
        <title>Co-cultivation of the strictly anaerobic methanogen Methanosarcina barkeri with aerobic methanotrophs in an oxygen-limited membrane bioreactor.</title>
        <authorList>
            <person name="In 't Zandt M.H."/>
            <person name="van den Bosch T.J.M."/>
            <person name="Rijkers R."/>
            <person name="van Kessel M.A.H.J."/>
            <person name="Jetten M.S.M."/>
            <person name="Welte C.U."/>
        </authorList>
    </citation>
    <scope>NUCLEOTIDE SEQUENCE [LARGE SCALE GENOMIC DNA]</scope>
    <source>
        <strain evidence="1 2">DSM 17706</strain>
    </source>
</reference>
<dbReference type="OrthoDB" id="7946528at2"/>
<evidence type="ECO:0000313" key="1">
    <source>
        <dbReference type="EMBL" id="PWB92497.1"/>
    </source>
</evidence>
<protein>
    <submittedName>
        <fullName evidence="1">Uncharacterized protein</fullName>
    </submittedName>
</protein>
<keyword evidence="2" id="KW-1185">Reference proteome</keyword>
<gene>
    <name evidence="1" type="ORF">C5689_17875</name>
</gene>
<evidence type="ECO:0000313" key="2">
    <source>
        <dbReference type="Proteomes" id="UP000245137"/>
    </source>
</evidence>
<name>A0A2U1SLK1_METSR</name>